<protein>
    <submittedName>
        <fullName evidence="6">ScbR family autoregulator-binding transcription factor</fullName>
    </submittedName>
</protein>
<dbReference type="InterPro" id="IPR001647">
    <property type="entry name" value="HTH_TetR"/>
</dbReference>
<dbReference type="EMBL" id="JBHSJD010000023">
    <property type="protein sequence ID" value="MFC5025636.1"/>
    <property type="molecule type" value="Genomic_DNA"/>
</dbReference>
<dbReference type="NCBIfam" id="NF041196">
    <property type="entry name" value="ScbR_bind_reg"/>
    <property type="match status" value="1"/>
</dbReference>
<dbReference type="SUPFAM" id="SSF48498">
    <property type="entry name" value="Tetracyclin repressor-like, C-terminal domain"/>
    <property type="match status" value="1"/>
</dbReference>
<dbReference type="InterPro" id="IPR054126">
    <property type="entry name" value="CprB_TetR_C"/>
</dbReference>
<gene>
    <name evidence="6" type="ORF">ACFPM3_26265</name>
</gene>
<evidence type="ECO:0000313" key="6">
    <source>
        <dbReference type="EMBL" id="MFC5025636.1"/>
    </source>
</evidence>
<dbReference type="InterPro" id="IPR050109">
    <property type="entry name" value="HTH-type_TetR-like_transc_reg"/>
</dbReference>
<reference evidence="7" key="1">
    <citation type="journal article" date="2019" name="Int. J. Syst. Evol. Microbiol.">
        <title>The Global Catalogue of Microorganisms (GCM) 10K type strain sequencing project: providing services to taxonomists for standard genome sequencing and annotation.</title>
        <authorList>
            <consortium name="The Broad Institute Genomics Platform"/>
            <consortium name="The Broad Institute Genome Sequencing Center for Infectious Disease"/>
            <person name="Wu L."/>
            <person name="Ma J."/>
        </authorList>
    </citation>
    <scope>NUCLEOTIDE SEQUENCE [LARGE SCALE GENOMIC DNA]</scope>
    <source>
        <strain evidence="7">CGMCC 4.1648</strain>
    </source>
</reference>
<evidence type="ECO:0000259" key="5">
    <source>
        <dbReference type="PROSITE" id="PS50977"/>
    </source>
</evidence>
<dbReference type="PANTHER" id="PTHR30055:SF234">
    <property type="entry name" value="HTH-TYPE TRANSCRIPTIONAL REGULATOR BETI"/>
    <property type="match status" value="1"/>
</dbReference>
<name>A0ABV9XJQ6_9ACTN</name>
<keyword evidence="1" id="KW-0805">Transcription regulation</keyword>
<dbReference type="Pfam" id="PF21935">
    <property type="entry name" value="TetR_C_45"/>
    <property type="match status" value="1"/>
</dbReference>
<evidence type="ECO:0000313" key="7">
    <source>
        <dbReference type="Proteomes" id="UP001595829"/>
    </source>
</evidence>
<dbReference type="PROSITE" id="PS50977">
    <property type="entry name" value="HTH_TETR_2"/>
    <property type="match status" value="1"/>
</dbReference>
<organism evidence="6 7">
    <name type="scientific">Streptomyces coeruleoprunus</name>
    <dbReference type="NCBI Taxonomy" id="285563"/>
    <lineage>
        <taxon>Bacteria</taxon>
        <taxon>Bacillati</taxon>
        <taxon>Actinomycetota</taxon>
        <taxon>Actinomycetes</taxon>
        <taxon>Kitasatosporales</taxon>
        <taxon>Streptomycetaceae</taxon>
        <taxon>Streptomyces</taxon>
    </lineage>
</organism>
<evidence type="ECO:0000256" key="4">
    <source>
        <dbReference type="PROSITE-ProRule" id="PRU00335"/>
    </source>
</evidence>
<dbReference type="SUPFAM" id="SSF46689">
    <property type="entry name" value="Homeodomain-like"/>
    <property type="match status" value="1"/>
</dbReference>
<feature type="DNA-binding region" description="H-T-H motif" evidence="4">
    <location>
        <begin position="31"/>
        <end position="50"/>
    </location>
</feature>
<dbReference type="PANTHER" id="PTHR30055">
    <property type="entry name" value="HTH-TYPE TRANSCRIPTIONAL REGULATOR RUTR"/>
    <property type="match status" value="1"/>
</dbReference>
<evidence type="ECO:0000256" key="3">
    <source>
        <dbReference type="ARBA" id="ARBA00023163"/>
    </source>
</evidence>
<keyword evidence="3" id="KW-0804">Transcription</keyword>
<dbReference type="InterPro" id="IPR047923">
    <property type="entry name" value="ArpA-like"/>
</dbReference>
<evidence type="ECO:0000256" key="2">
    <source>
        <dbReference type="ARBA" id="ARBA00023125"/>
    </source>
</evidence>
<comment type="caution">
    <text evidence="6">The sequence shown here is derived from an EMBL/GenBank/DDBJ whole genome shotgun (WGS) entry which is preliminary data.</text>
</comment>
<feature type="domain" description="HTH tetR-type" evidence="5">
    <location>
        <begin position="8"/>
        <end position="68"/>
    </location>
</feature>
<accession>A0ABV9XJQ6</accession>
<dbReference type="InterPro" id="IPR036271">
    <property type="entry name" value="Tet_transcr_reg_TetR-rel_C_sf"/>
</dbReference>
<dbReference type="RefSeq" id="WP_345688161.1">
    <property type="nucleotide sequence ID" value="NZ_BAABIT010000001.1"/>
</dbReference>
<dbReference type="PRINTS" id="PR00455">
    <property type="entry name" value="HTHTETR"/>
</dbReference>
<proteinExistence type="predicted"/>
<dbReference type="Proteomes" id="UP001595829">
    <property type="component" value="Unassembled WGS sequence"/>
</dbReference>
<keyword evidence="7" id="KW-1185">Reference proteome</keyword>
<dbReference type="Gene3D" id="1.10.357.10">
    <property type="entry name" value="Tetracycline Repressor, domain 2"/>
    <property type="match status" value="1"/>
</dbReference>
<sequence>MARQERAVQTRIAILEAAAAAFGERGYDATPVTEVYERAGVTKGALYFHFGSKEDLARAILDQAVTTEGVAPHELRLQELADILLLMAYRLPREPVLNAALRLSVDLPSQQLFGTRWPDWSDLLTRLLAEARERGEVHPYVDEAETARILVGAWTGVRLVTAGLPGDFDLVREVVALLRLIVPSLAVPTVLARLDISAERAATLYAEMTAKEGEDRGE</sequence>
<dbReference type="InterPro" id="IPR009057">
    <property type="entry name" value="Homeodomain-like_sf"/>
</dbReference>
<evidence type="ECO:0000256" key="1">
    <source>
        <dbReference type="ARBA" id="ARBA00023015"/>
    </source>
</evidence>
<keyword evidence="2 4" id="KW-0238">DNA-binding</keyword>
<dbReference type="Pfam" id="PF00440">
    <property type="entry name" value="TetR_N"/>
    <property type="match status" value="1"/>
</dbReference>